<gene>
    <name evidence="2" type="ORF">M0R89_14230</name>
</gene>
<dbReference type="Proteomes" id="UP000830729">
    <property type="component" value="Chromosome"/>
</dbReference>
<dbReference type="Gene3D" id="1.10.10.10">
    <property type="entry name" value="Winged helix-like DNA-binding domain superfamily/Winged helix DNA-binding domain"/>
    <property type="match status" value="1"/>
</dbReference>
<name>A0A8U0HSA0_9EURY</name>
<dbReference type="PANTHER" id="PTHR34293:SF1">
    <property type="entry name" value="HTH-TYPE TRANSCRIPTIONAL REGULATOR TRMBL2"/>
    <property type="match status" value="1"/>
</dbReference>
<dbReference type="EMBL" id="CP096659">
    <property type="protein sequence ID" value="UPV73691.1"/>
    <property type="molecule type" value="Genomic_DNA"/>
</dbReference>
<accession>A0A8U0HSA0</accession>
<dbReference type="InterPro" id="IPR051797">
    <property type="entry name" value="TrmB-like"/>
</dbReference>
<proteinExistence type="predicted"/>
<reference evidence="2 3" key="1">
    <citation type="submission" date="2022-04" db="EMBL/GenBank/DDBJ databases">
        <title>Diverse halophilic archaea isolated from saline environments.</title>
        <authorList>
            <person name="Cui H.-L."/>
        </authorList>
    </citation>
    <scope>NUCLEOTIDE SEQUENCE [LARGE SCALE GENOMIC DNA]</scope>
    <source>
        <strain evidence="2 3">XZYJT49</strain>
    </source>
</reference>
<dbReference type="InterPro" id="IPR002831">
    <property type="entry name" value="Tscrpt_reg_TrmB_N"/>
</dbReference>
<dbReference type="AlphaFoldDB" id="A0A8U0HSA0"/>
<evidence type="ECO:0000313" key="3">
    <source>
        <dbReference type="Proteomes" id="UP000830729"/>
    </source>
</evidence>
<dbReference type="Pfam" id="PF01978">
    <property type="entry name" value="TrmB"/>
    <property type="match status" value="1"/>
</dbReference>
<evidence type="ECO:0000313" key="2">
    <source>
        <dbReference type="EMBL" id="UPV73691.1"/>
    </source>
</evidence>
<evidence type="ECO:0000259" key="1">
    <source>
        <dbReference type="Pfam" id="PF01978"/>
    </source>
</evidence>
<dbReference type="SUPFAM" id="SSF46785">
    <property type="entry name" value="Winged helix' DNA-binding domain"/>
    <property type="match status" value="1"/>
</dbReference>
<protein>
    <submittedName>
        <fullName evidence="2">TrmB family transcriptional regulator</fullName>
    </submittedName>
</protein>
<dbReference type="InterPro" id="IPR036390">
    <property type="entry name" value="WH_DNA-bd_sf"/>
</dbReference>
<sequence length="261" mass="28641">MDEDDAIDALETLGLSNYEAKVFTALQRLGTGTARDVHVATDVPRSQVYGAAESLQDRGLVEVQQSKPIQYRPVSLDAARSHLRGEFERTQERAFDYLEAARQQRGEGDEEREDIWTVHGRTSIDGRVEQLLEEAEHRVVFGVGRDARGLTEDLADRLRERADAGVEVVLVGDAALGELFADSDVTVVDFPADHPHNNHPHGDDPVGRVVVVDAETVLLSVRDRRDDLDLEEETAIWSSKTGIAAVLIQLIDGGLGDAVSV</sequence>
<dbReference type="PANTHER" id="PTHR34293">
    <property type="entry name" value="HTH-TYPE TRANSCRIPTIONAL REGULATOR TRMBL2"/>
    <property type="match status" value="1"/>
</dbReference>
<dbReference type="KEGG" id="halx:M0R89_14230"/>
<feature type="domain" description="Transcription regulator TrmB N-terminal" evidence="1">
    <location>
        <begin position="10"/>
        <end position="76"/>
    </location>
</feature>
<dbReference type="GeneID" id="72186379"/>
<dbReference type="RefSeq" id="WP_248649743.1">
    <property type="nucleotide sequence ID" value="NZ_CP096659.1"/>
</dbReference>
<organism evidence="2 3">
    <name type="scientific">Halorussus limi</name>
    <dbReference type="NCBI Taxonomy" id="2938695"/>
    <lineage>
        <taxon>Archaea</taxon>
        <taxon>Methanobacteriati</taxon>
        <taxon>Methanobacteriota</taxon>
        <taxon>Stenosarchaea group</taxon>
        <taxon>Halobacteria</taxon>
        <taxon>Halobacteriales</taxon>
        <taxon>Haladaptataceae</taxon>
        <taxon>Halorussus</taxon>
    </lineage>
</organism>
<keyword evidence="3" id="KW-1185">Reference proteome</keyword>
<dbReference type="InterPro" id="IPR036388">
    <property type="entry name" value="WH-like_DNA-bd_sf"/>
</dbReference>